<evidence type="ECO:0000256" key="1">
    <source>
        <dbReference type="SAM" id="Phobius"/>
    </source>
</evidence>
<keyword evidence="3" id="KW-1185">Reference proteome</keyword>
<proteinExistence type="predicted"/>
<evidence type="ECO:0000313" key="2">
    <source>
        <dbReference type="EMBL" id="MBW7476211.1"/>
    </source>
</evidence>
<dbReference type="EMBL" id="JAHZIJ010000011">
    <property type="protein sequence ID" value="MBW7476211.1"/>
    <property type="molecule type" value="Genomic_DNA"/>
</dbReference>
<feature type="transmembrane region" description="Helical" evidence="1">
    <location>
        <begin position="7"/>
        <end position="26"/>
    </location>
</feature>
<gene>
    <name evidence="2" type="ORF">K0T92_15820</name>
</gene>
<dbReference type="Pfam" id="PF14209">
    <property type="entry name" value="DUF4321"/>
    <property type="match status" value="1"/>
</dbReference>
<keyword evidence="1" id="KW-0812">Transmembrane</keyword>
<sequence>MKKNIWILLLFIIIGLLTGALLSRWLEPVPGLSFLTKTSKIVWSPAADLLVLSYDLTIRFQISLLSMIGVIVAIWLYRRM</sequence>
<organism evidence="2 3">
    <name type="scientific">Paenibacillus oenotherae</name>
    <dbReference type="NCBI Taxonomy" id="1435645"/>
    <lineage>
        <taxon>Bacteria</taxon>
        <taxon>Bacillati</taxon>
        <taxon>Bacillota</taxon>
        <taxon>Bacilli</taxon>
        <taxon>Bacillales</taxon>
        <taxon>Paenibacillaceae</taxon>
        <taxon>Paenibacillus</taxon>
    </lineage>
</organism>
<comment type="caution">
    <text evidence="2">The sequence shown here is derived from an EMBL/GenBank/DDBJ whole genome shotgun (WGS) entry which is preliminary data.</text>
</comment>
<dbReference type="InterPro" id="IPR025470">
    <property type="entry name" value="DUF4321"/>
</dbReference>
<feature type="transmembrane region" description="Helical" evidence="1">
    <location>
        <begin position="58"/>
        <end position="77"/>
    </location>
</feature>
<name>A0ABS7D9G7_9BACL</name>
<accession>A0ABS7D9G7</accession>
<reference evidence="2 3" key="1">
    <citation type="submission" date="2021-07" db="EMBL/GenBank/DDBJ databases">
        <title>Paenibacillus radiodurans sp. nov., isolated from the southeastern edge of Tengger Desert.</title>
        <authorList>
            <person name="Zhang G."/>
        </authorList>
    </citation>
    <scope>NUCLEOTIDE SEQUENCE [LARGE SCALE GENOMIC DNA]</scope>
    <source>
        <strain evidence="2 3">DT7-4</strain>
    </source>
</reference>
<dbReference type="Proteomes" id="UP000812277">
    <property type="component" value="Unassembled WGS sequence"/>
</dbReference>
<evidence type="ECO:0000313" key="3">
    <source>
        <dbReference type="Proteomes" id="UP000812277"/>
    </source>
</evidence>
<keyword evidence="1" id="KW-0472">Membrane</keyword>
<protein>
    <submittedName>
        <fullName evidence="2">DUF4321 domain-containing protein</fullName>
    </submittedName>
</protein>
<dbReference type="RefSeq" id="WP_219873448.1">
    <property type="nucleotide sequence ID" value="NZ_JAHZIJ010000011.1"/>
</dbReference>
<keyword evidence="1" id="KW-1133">Transmembrane helix</keyword>